<organism evidence="2 3">
    <name type="scientific">Triticum turgidum subsp. durum</name>
    <name type="common">Durum wheat</name>
    <name type="synonym">Triticum durum</name>
    <dbReference type="NCBI Taxonomy" id="4567"/>
    <lineage>
        <taxon>Eukaryota</taxon>
        <taxon>Viridiplantae</taxon>
        <taxon>Streptophyta</taxon>
        <taxon>Embryophyta</taxon>
        <taxon>Tracheophyta</taxon>
        <taxon>Spermatophyta</taxon>
        <taxon>Magnoliopsida</taxon>
        <taxon>Liliopsida</taxon>
        <taxon>Poales</taxon>
        <taxon>Poaceae</taxon>
        <taxon>BOP clade</taxon>
        <taxon>Pooideae</taxon>
        <taxon>Triticodae</taxon>
        <taxon>Triticeae</taxon>
        <taxon>Triticinae</taxon>
        <taxon>Triticum</taxon>
    </lineage>
</organism>
<keyword evidence="3" id="KW-1185">Reference proteome</keyword>
<proteinExistence type="predicted"/>
<accession>A0A9R1RZI0</accession>
<protein>
    <recommendedName>
        <fullName evidence="1">F-box domain-containing protein</fullName>
    </recommendedName>
</protein>
<dbReference type="PANTHER" id="PTHR31672">
    <property type="entry name" value="BNACNNG10540D PROTEIN"/>
    <property type="match status" value="1"/>
</dbReference>
<dbReference type="SMART" id="SM00256">
    <property type="entry name" value="FBOX"/>
    <property type="match status" value="2"/>
</dbReference>
<dbReference type="InterPro" id="IPR001810">
    <property type="entry name" value="F-box_dom"/>
</dbReference>
<feature type="domain" description="F-box" evidence="1">
    <location>
        <begin position="8"/>
        <end position="48"/>
    </location>
</feature>
<name>A0A9R1RZI0_TRITD</name>
<dbReference type="Pfam" id="PF08268">
    <property type="entry name" value="FBA_3"/>
    <property type="match status" value="1"/>
</dbReference>
<dbReference type="AlphaFoldDB" id="A0A9R1RZI0"/>
<dbReference type="InterPro" id="IPR017451">
    <property type="entry name" value="F-box-assoc_interact_dom"/>
</dbReference>
<dbReference type="Gene3D" id="1.20.1280.50">
    <property type="match status" value="1"/>
</dbReference>
<dbReference type="Pfam" id="PF00646">
    <property type="entry name" value="F-box"/>
    <property type="match status" value="2"/>
</dbReference>
<dbReference type="NCBIfam" id="TIGR01640">
    <property type="entry name" value="F_box_assoc_1"/>
    <property type="match status" value="1"/>
</dbReference>
<evidence type="ECO:0000313" key="2">
    <source>
        <dbReference type="EMBL" id="VAH75393.1"/>
    </source>
</evidence>
<dbReference type="Proteomes" id="UP000324705">
    <property type="component" value="Chromosome 3B"/>
</dbReference>
<evidence type="ECO:0000259" key="1">
    <source>
        <dbReference type="SMART" id="SM00256"/>
    </source>
</evidence>
<dbReference type="CDD" id="cd22157">
    <property type="entry name" value="F-box_AtFBW1-like"/>
    <property type="match status" value="1"/>
</dbReference>
<dbReference type="SUPFAM" id="SSF81383">
    <property type="entry name" value="F-box domain"/>
    <property type="match status" value="2"/>
</dbReference>
<dbReference type="InterPro" id="IPR036047">
    <property type="entry name" value="F-box-like_dom_sf"/>
</dbReference>
<reference evidence="2 3" key="1">
    <citation type="submission" date="2017-09" db="EMBL/GenBank/DDBJ databases">
        <authorList>
            <consortium name="International Durum Wheat Genome Sequencing Consortium (IDWGSC)"/>
            <person name="Milanesi L."/>
        </authorList>
    </citation>
    <scope>NUCLEOTIDE SEQUENCE [LARGE SCALE GENOMIC DNA]</scope>
    <source>
        <strain evidence="3">cv. Svevo</strain>
    </source>
</reference>
<feature type="domain" description="F-box" evidence="1">
    <location>
        <begin position="424"/>
        <end position="461"/>
    </location>
</feature>
<dbReference type="PANTHER" id="PTHR31672:SF13">
    <property type="entry name" value="F-BOX PROTEIN CPR30-LIKE"/>
    <property type="match status" value="1"/>
</dbReference>
<dbReference type="EMBL" id="LT934116">
    <property type="protein sequence ID" value="VAH75393.1"/>
    <property type="molecule type" value="Genomic_DNA"/>
</dbReference>
<dbReference type="Gramene" id="TRITD3Bv1G080680.1">
    <property type="protein sequence ID" value="TRITD3Bv1G080680.1"/>
    <property type="gene ID" value="TRITD3Bv1G080680"/>
</dbReference>
<gene>
    <name evidence="2" type="ORF">TRITD_3Bv1G080680</name>
</gene>
<dbReference type="InterPro" id="IPR050796">
    <property type="entry name" value="SCF_F-box_component"/>
</dbReference>
<evidence type="ECO:0000313" key="3">
    <source>
        <dbReference type="Proteomes" id="UP000324705"/>
    </source>
</evidence>
<dbReference type="InterPro" id="IPR013187">
    <property type="entry name" value="F-box-assoc_dom_typ3"/>
</dbReference>
<sequence length="470" mass="53487">MAEQCLVLPDDVMEDIFARLPAKSVLRCRCLSHAWATRLSTDDFADRHLRLANRHGVPRILLLQHSASHGQMMNMWSPDKASGATLMDNVPRDLTHDRFPYNPSTFGRTRIDQDRDFPRLVTQQCRGLVILQAATAGMHYLCNPSTGQMTVLPDGRSTGCRSLMESYKRYACLGLGYDVRTRKHKVVRVYYRGCGPDKLPLSAGCEVYVVNTTELWRPVERSRQEKPLGWVNQNMTSVFAQGHVHWLAQRKVYSQLEAKPTVPQEMLIVSFSLADETFGAILPPLGIEKEGLLKHHLTNLGGRLCLLYNMWPQYLDVYLLQGHNTSTWDLHCRIDLATNSWKISIQISPLAILDGCRILLVQPRLPSARTTGFKLFAYNPMTGDIENPLDSSGVVTHQSIVLRHATLYEESMAFPGKQYKDIIFAVSLVLRRVPTYALMRLKLVCRSWRAMIESRQFDVSVSTCEKFEDY</sequence>
<dbReference type="OMA" id="TKLVWFD"/>